<name>A0A9P5WXW2_9AGAR</name>
<dbReference type="AlphaFoldDB" id="A0A9P5WXW2"/>
<feature type="compositionally biased region" description="Low complexity" evidence="1">
    <location>
        <begin position="132"/>
        <end position="143"/>
    </location>
</feature>
<protein>
    <submittedName>
        <fullName evidence="2">Uncharacterized protein</fullName>
    </submittedName>
</protein>
<reference evidence="2" key="1">
    <citation type="submission" date="2020-11" db="EMBL/GenBank/DDBJ databases">
        <authorList>
            <consortium name="DOE Joint Genome Institute"/>
            <person name="Ahrendt S."/>
            <person name="Riley R."/>
            <person name="Andreopoulos W."/>
            <person name="Labutti K."/>
            <person name="Pangilinan J."/>
            <person name="Ruiz-Duenas F.J."/>
            <person name="Barrasa J.M."/>
            <person name="Sanchez-Garcia M."/>
            <person name="Camarero S."/>
            <person name="Miyauchi S."/>
            <person name="Serrano A."/>
            <person name="Linde D."/>
            <person name="Babiker R."/>
            <person name="Drula E."/>
            <person name="Ayuso-Fernandez I."/>
            <person name="Pacheco R."/>
            <person name="Padilla G."/>
            <person name="Ferreira P."/>
            <person name="Barriuso J."/>
            <person name="Kellner H."/>
            <person name="Castanera R."/>
            <person name="Alfaro M."/>
            <person name="Ramirez L."/>
            <person name="Pisabarro A.G."/>
            <person name="Kuo A."/>
            <person name="Tritt A."/>
            <person name="Lipzen A."/>
            <person name="He G."/>
            <person name="Yan M."/>
            <person name="Ng V."/>
            <person name="Cullen D."/>
            <person name="Martin F."/>
            <person name="Rosso M.-N."/>
            <person name="Henrissat B."/>
            <person name="Hibbett D."/>
            <person name="Martinez A.T."/>
            <person name="Grigoriev I.V."/>
        </authorList>
    </citation>
    <scope>NUCLEOTIDE SEQUENCE</scope>
    <source>
        <strain evidence="2">MF-IS2</strain>
    </source>
</reference>
<comment type="caution">
    <text evidence="2">The sequence shown here is derived from an EMBL/GenBank/DDBJ whole genome shotgun (WGS) entry which is preliminary data.</text>
</comment>
<gene>
    <name evidence="2" type="ORF">P691DRAFT_766856</name>
</gene>
<feature type="region of interest" description="Disordered" evidence="1">
    <location>
        <begin position="165"/>
        <end position="300"/>
    </location>
</feature>
<dbReference type="Proteomes" id="UP000807342">
    <property type="component" value="Unassembled WGS sequence"/>
</dbReference>
<sequence>MKRPRSIATFNKQTFNCPTIQESIHPKALHPVQGPSTVVPPPLPFSTTHPNYPHCTDSLPSSKCSLGYLYTCSRFCGHVWFHRWHLSPILSSPAAALLIKSEGVKSFGTIESDSHVNGKSSLSSRLSVAVPPSTMSSFTSPPTASVATPIPATKLTKMDIARLIQNPSSTPSSQPASDTSSPSLHTAGLPSSSSQSTPSPQPIQSSAPSQLSQLGSHGFTPYRHPQSGASGAPCSPAYSTQQVANGSGPHSQGGPNGALSQMNAGMSSPRLVLMPHNGQPSGIPPPPQMQSPMSQQMPVP</sequence>
<evidence type="ECO:0000313" key="3">
    <source>
        <dbReference type="Proteomes" id="UP000807342"/>
    </source>
</evidence>
<feature type="compositionally biased region" description="Low complexity" evidence="1">
    <location>
        <begin position="290"/>
        <end position="300"/>
    </location>
</feature>
<proteinExistence type="predicted"/>
<evidence type="ECO:0000313" key="2">
    <source>
        <dbReference type="EMBL" id="KAF9441034.1"/>
    </source>
</evidence>
<dbReference type="EMBL" id="MU152106">
    <property type="protein sequence ID" value="KAF9441034.1"/>
    <property type="molecule type" value="Genomic_DNA"/>
</dbReference>
<feature type="compositionally biased region" description="Polar residues" evidence="1">
    <location>
        <begin position="237"/>
        <end position="250"/>
    </location>
</feature>
<feature type="region of interest" description="Disordered" evidence="1">
    <location>
        <begin position="132"/>
        <end position="151"/>
    </location>
</feature>
<evidence type="ECO:0000256" key="1">
    <source>
        <dbReference type="SAM" id="MobiDB-lite"/>
    </source>
</evidence>
<organism evidence="2 3">
    <name type="scientific">Macrolepiota fuliginosa MF-IS2</name>
    <dbReference type="NCBI Taxonomy" id="1400762"/>
    <lineage>
        <taxon>Eukaryota</taxon>
        <taxon>Fungi</taxon>
        <taxon>Dikarya</taxon>
        <taxon>Basidiomycota</taxon>
        <taxon>Agaricomycotina</taxon>
        <taxon>Agaricomycetes</taxon>
        <taxon>Agaricomycetidae</taxon>
        <taxon>Agaricales</taxon>
        <taxon>Agaricineae</taxon>
        <taxon>Agaricaceae</taxon>
        <taxon>Macrolepiota</taxon>
    </lineage>
</organism>
<feature type="compositionally biased region" description="Low complexity" evidence="1">
    <location>
        <begin position="167"/>
        <end position="216"/>
    </location>
</feature>
<keyword evidence="3" id="KW-1185">Reference proteome</keyword>
<accession>A0A9P5WXW2</accession>